<dbReference type="Proteomes" id="UP000051870">
    <property type="component" value="Unassembled WGS sequence"/>
</dbReference>
<protein>
    <submittedName>
        <fullName evidence="1">Uncharacterized protein</fullName>
    </submittedName>
</protein>
<gene>
    <name evidence="1" type="ORF">PH7735_00363</name>
</gene>
<evidence type="ECO:0000313" key="2">
    <source>
        <dbReference type="Proteomes" id="UP000051870"/>
    </source>
</evidence>
<name>A0A0N7M870_9RHOB</name>
<dbReference type="EMBL" id="CYTW01000001">
    <property type="protein sequence ID" value="CUJ84313.1"/>
    <property type="molecule type" value="Genomic_DNA"/>
</dbReference>
<reference evidence="2" key="1">
    <citation type="submission" date="2015-09" db="EMBL/GenBank/DDBJ databases">
        <authorList>
            <person name="Rodrigo-Torres Lidia"/>
            <person name="Arahal R.David."/>
        </authorList>
    </citation>
    <scope>NUCLEOTIDE SEQUENCE [LARGE SCALE GENOMIC DNA]</scope>
    <source>
        <strain evidence="2">CECT 7735</strain>
    </source>
</reference>
<accession>A0A0N7M870</accession>
<sequence>MEEETSGFAEFAQDILGGNISISFQFCGKWQGHTDSNCGPTVLETYPRNLKPLIYWGFGSPDVTQVCPCNP</sequence>
<dbReference type="AlphaFoldDB" id="A0A0N7M870"/>
<organism evidence="1 2">
    <name type="scientific">Shimia thalassica</name>
    <dbReference type="NCBI Taxonomy" id="1715693"/>
    <lineage>
        <taxon>Bacteria</taxon>
        <taxon>Pseudomonadati</taxon>
        <taxon>Pseudomonadota</taxon>
        <taxon>Alphaproteobacteria</taxon>
        <taxon>Rhodobacterales</taxon>
        <taxon>Roseobacteraceae</taxon>
    </lineage>
</organism>
<proteinExistence type="predicted"/>
<evidence type="ECO:0000313" key="1">
    <source>
        <dbReference type="EMBL" id="CUJ84313.1"/>
    </source>
</evidence>
<keyword evidence="2" id="KW-1185">Reference proteome</keyword>